<dbReference type="RefSeq" id="XP_067714381.1">
    <property type="nucleotide sequence ID" value="XM_067858280.1"/>
</dbReference>
<reference evidence="1 2" key="1">
    <citation type="submission" date="2021-06" db="EMBL/GenBank/DDBJ databases">
        <title>Genome sequence of Babesia caballi.</title>
        <authorList>
            <person name="Yamagishi J."/>
            <person name="Kidaka T."/>
            <person name="Ochi A."/>
        </authorList>
    </citation>
    <scope>NUCLEOTIDE SEQUENCE [LARGE SCALE GENOMIC DNA]</scope>
    <source>
        <strain evidence="1">USDA-D6B2</strain>
    </source>
</reference>
<dbReference type="GeneID" id="94193793"/>
<sequence>MLSSHSVTNNGVTRFIPIKKTRVVVHAEEETAKISSRKMGSVPTTTAIMTPPIEIAKLTKNQRQAAEKNFSAGLDLMGDEGGLAGGEDGGEEGDVGSVFYCSVDATNYTYQSTGIIRIVVPCNQLLKLPVHSTSISPPTTTIEDTIKVLANFLGHNCGIIRRNGFKMCIKSRSYLLYK</sequence>
<organism evidence="1 2">
    <name type="scientific">Babesia caballi</name>
    <dbReference type="NCBI Taxonomy" id="5871"/>
    <lineage>
        <taxon>Eukaryota</taxon>
        <taxon>Sar</taxon>
        <taxon>Alveolata</taxon>
        <taxon>Apicomplexa</taxon>
        <taxon>Aconoidasida</taxon>
        <taxon>Piroplasmida</taxon>
        <taxon>Babesiidae</taxon>
        <taxon>Babesia</taxon>
    </lineage>
</organism>
<protein>
    <submittedName>
        <fullName evidence="1">Uncharacterized protein</fullName>
    </submittedName>
</protein>
<proteinExistence type="predicted"/>
<gene>
    <name evidence="1" type="ORF">BcabD6B2_17470</name>
</gene>
<evidence type="ECO:0000313" key="1">
    <source>
        <dbReference type="EMBL" id="GIX62312.1"/>
    </source>
</evidence>
<accession>A0AAV4LRA0</accession>
<dbReference type="AlphaFoldDB" id="A0AAV4LRA0"/>
<evidence type="ECO:0000313" key="2">
    <source>
        <dbReference type="Proteomes" id="UP001497744"/>
    </source>
</evidence>
<dbReference type="Proteomes" id="UP001497744">
    <property type="component" value="Unassembled WGS sequence"/>
</dbReference>
<name>A0AAV4LRA0_BABCB</name>
<dbReference type="EMBL" id="BPLF01000001">
    <property type="protein sequence ID" value="GIX62312.1"/>
    <property type="molecule type" value="Genomic_DNA"/>
</dbReference>
<comment type="caution">
    <text evidence="1">The sequence shown here is derived from an EMBL/GenBank/DDBJ whole genome shotgun (WGS) entry which is preliminary data.</text>
</comment>
<keyword evidence="2" id="KW-1185">Reference proteome</keyword>